<gene>
    <name evidence="2" type="ORF">LCGC14_0578500</name>
</gene>
<keyword evidence="1" id="KW-0812">Transmembrane</keyword>
<keyword evidence="1" id="KW-1133">Transmembrane helix</keyword>
<comment type="caution">
    <text evidence="2">The sequence shown here is derived from an EMBL/GenBank/DDBJ whole genome shotgun (WGS) entry which is preliminary data.</text>
</comment>
<evidence type="ECO:0000256" key="1">
    <source>
        <dbReference type="SAM" id="Phobius"/>
    </source>
</evidence>
<dbReference type="AlphaFoldDB" id="A0A0F9UQF7"/>
<feature type="transmembrane region" description="Helical" evidence="1">
    <location>
        <begin position="66"/>
        <end position="85"/>
    </location>
</feature>
<reference evidence="2" key="1">
    <citation type="journal article" date="2015" name="Nature">
        <title>Complex archaea that bridge the gap between prokaryotes and eukaryotes.</title>
        <authorList>
            <person name="Spang A."/>
            <person name="Saw J.H."/>
            <person name="Jorgensen S.L."/>
            <person name="Zaremba-Niedzwiedzka K."/>
            <person name="Martijn J."/>
            <person name="Lind A.E."/>
            <person name="van Eijk R."/>
            <person name="Schleper C."/>
            <person name="Guy L."/>
            <person name="Ettema T.J."/>
        </authorList>
    </citation>
    <scope>NUCLEOTIDE SEQUENCE</scope>
</reference>
<organism evidence="2">
    <name type="scientific">marine sediment metagenome</name>
    <dbReference type="NCBI Taxonomy" id="412755"/>
    <lineage>
        <taxon>unclassified sequences</taxon>
        <taxon>metagenomes</taxon>
        <taxon>ecological metagenomes</taxon>
    </lineage>
</organism>
<name>A0A0F9UQF7_9ZZZZ</name>
<keyword evidence="1" id="KW-0472">Membrane</keyword>
<sequence length="130" mass="14853">MRTFICAVHFVCAQWMKKLDSRNKNTAINAATLLAMISTLYIFLLAMTFNVRHLNKIISIFKQNPLLIGALFYAVVLGIVFLILGDFNSYRSRVRSCINKGSFNKYILGIKLWMFGLIPMTGIMLIVRLN</sequence>
<protein>
    <submittedName>
        <fullName evidence="2">Uncharacterized protein</fullName>
    </submittedName>
</protein>
<proteinExistence type="predicted"/>
<feature type="transmembrane region" description="Helical" evidence="1">
    <location>
        <begin position="106"/>
        <end position="127"/>
    </location>
</feature>
<evidence type="ECO:0000313" key="2">
    <source>
        <dbReference type="EMBL" id="KKN55818.1"/>
    </source>
</evidence>
<dbReference type="EMBL" id="LAZR01000870">
    <property type="protein sequence ID" value="KKN55818.1"/>
    <property type="molecule type" value="Genomic_DNA"/>
</dbReference>
<accession>A0A0F9UQF7</accession>
<feature type="transmembrane region" description="Helical" evidence="1">
    <location>
        <begin position="26"/>
        <end position="46"/>
    </location>
</feature>